<dbReference type="VEuPathDB" id="TriTrypDB:LPMP_140700"/>
<feature type="transmembrane region" description="Helical" evidence="12">
    <location>
        <begin position="58"/>
        <end position="79"/>
    </location>
</feature>
<evidence type="ECO:0000256" key="7">
    <source>
        <dbReference type="ARBA" id="ARBA00022989"/>
    </source>
</evidence>
<evidence type="ECO:0000256" key="3">
    <source>
        <dbReference type="ARBA" id="ARBA00022516"/>
    </source>
</evidence>
<keyword evidence="9 12" id="KW-0472">Membrane</keyword>
<evidence type="ECO:0000256" key="9">
    <source>
        <dbReference type="ARBA" id="ARBA00023136"/>
    </source>
</evidence>
<dbReference type="GO" id="GO:0030148">
    <property type="term" value="P:sphingolipid biosynthetic process"/>
    <property type="evidence" value="ECO:0007669"/>
    <property type="project" value="TreeGrafter"/>
</dbReference>
<feature type="transmembrane region" description="Helical" evidence="12">
    <location>
        <begin position="150"/>
        <end position="167"/>
    </location>
</feature>
<dbReference type="PANTHER" id="PTHR11157">
    <property type="entry name" value="FATTY ACID ACYL TRANSFERASE-RELATED"/>
    <property type="match status" value="1"/>
</dbReference>
<evidence type="ECO:0000256" key="8">
    <source>
        <dbReference type="ARBA" id="ARBA00023098"/>
    </source>
</evidence>
<evidence type="ECO:0000313" key="13">
    <source>
        <dbReference type="EMBL" id="AIN96650.1"/>
    </source>
</evidence>
<dbReference type="KEGG" id="lpan:LPMP_140700"/>
<dbReference type="GeneID" id="22573337"/>
<dbReference type="GO" id="GO:0042761">
    <property type="term" value="P:very long-chain fatty acid biosynthetic process"/>
    <property type="evidence" value="ECO:0007669"/>
    <property type="project" value="TreeGrafter"/>
</dbReference>
<evidence type="ECO:0000313" key="14">
    <source>
        <dbReference type="Proteomes" id="UP000063063"/>
    </source>
</evidence>
<keyword evidence="6 12" id="KW-0276">Fatty acid metabolism</keyword>
<evidence type="ECO:0000256" key="6">
    <source>
        <dbReference type="ARBA" id="ARBA00022832"/>
    </source>
</evidence>
<comment type="similarity">
    <text evidence="2 12">Belongs to the ELO family.</text>
</comment>
<feature type="transmembrane region" description="Helical" evidence="12">
    <location>
        <begin position="179"/>
        <end position="199"/>
    </location>
</feature>
<keyword evidence="7 12" id="KW-1133">Transmembrane helix</keyword>
<keyword evidence="13" id="KW-0012">Acyltransferase</keyword>
<feature type="transmembrane region" description="Helical" evidence="12">
    <location>
        <begin position="28"/>
        <end position="46"/>
    </location>
</feature>
<dbReference type="InterPro" id="IPR002076">
    <property type="entry name" value="ELO_fam"/>
</dbReference>
<dbReference type="Proteomes" id="UP000063063">
    <property type="component" value="Chromosome 14"/>
</dbReference>
<dbReference type="PROSITE" id="PS01188">
    <property type="entry name" value="ELO"/>
    <property type="match status" value="1"/>
</dbReference>
<dbReference type="GO" id="GO:0019367">
    <property type="term" value="P:fatty acid elongation, saturated fatty acid"/>
    <property type="evidence" value="ECO:0007669"/>
    <property type="project" value="TreeGrafter"/>
</dbReference>
<dbReference type="EMBL" id="CP009383">
    <property type="protein sequence ID" value="AIN96650.1"/>
    <property type="molecule type" value="Genomic_DNA"/>
</dbReference>
<evidence type="ECO:0000256" key="5">
    <source>
        <dbReference type="ARBA" id="ARBA00022692"/>
    </source>
</evidence>
<evidence type="ECO:0000256" key="4">
    <source>
        <dbReference type="ARBA" id="ARBA00022679"/>
    </source>
</evidence>
<sequence>MNLLTQHLQAIADSIDFPLVDRWLENHIDVPIVAVVLYVILVHVVSDKFMKHRPPYNLRFLNIVWNLLLSAFSFLGVYYCVPRLYELVTAPVISGLEPSSLRYIASMTPAMHRNIIIPDGFREGVDAVAVRGSLDTSLCVFNVGMYRRGIPGLLCLAFILSKIPEMLDTAFLVFQKKPVIFLHWYHHVTVMLYCWHGWITLTSSGLWFAAMNFFVHTIMYFYYFVAACGYGKYVRPIAPLITFLQIMQMVIGSLIAVYVFYMDQLGDGCDCSSSNTRLALIMYVSYLLLFSHFFRSRYIRKTSKKAAPSSLPVTTDIVKKHK</sequence>
<dbReference type="OrthoDB" id="434092at2759"/>
<protein>
    <recommendedName>
        <fullName evidence="11 12">Elongation of fatty acids protein</fullName>
        <ecNumber evidence="12">2.3.1.-</ecNumber>
    </recommendedName>
</protein>
<dbReference type="GO" id="GO:0034625">
    <property type="term" value="P:fatty acid elongation, monounsaturated fatty acid"/>
    <property type="evidence" value="ECO:0007669"/>
    <property type="project" value="TreeGrafter"/>
</dbReference>
<dbReference type="InterPro" id="IPR030457">
    <property type="entry name" value="ELO_CS"/>
</dbReference>
<reference evidence="13 14" key="1">
    <citation type="journal article" date="2015" name="Sci. Rep.">
        <title>The genome of Leishmania panamensis: insights into genomics of the L. (Viannia) subgenus.</title>
        <authorList>
            <person name="Llanes A."/>
            <person name="Restrepo C.M."/>
            <person name="Vecchio G.D."/>
            <person name="Anguizola F.J."/>
            <person name="Lleonart R."/>
        </authorList>
    </citation>
    <scope>NUCLEOTIDE SEQUENCE [LARGE SCALE GENOMIC DNA]</scope>
    <source>
        <strain evidence="13 14">MHOM/PA/94/PSC-1</strain>
    </source>
</reference>
<comment type="subcellular location">
    <subcellularLocation>
        <location evidence="1">Membrane</location>
        <topology evidence="1">Multi-pass membrane protein</topology>
    </subcellularLocation>
</comment>
<dbReference type="PANTHER" id="PTHR11157:SF17">
    <property type="entry name" value="ELONGATION OF VERY LONG CHAIN FATTY ACIDS PROTEIN 6"/>
    <property type="match status" value="1"/>
</dbReference>
<dbReference type="EC" id="2.3.1.-" evidence="12"/>
<evidence type="ECO:0000256" key="10">
    <source>
        <dbReference type="ARBA" id="ARBA00023160"/>
    </source>
</evidence>
<comment type="catalytic activity">
    <reaction evidence="12">
        <text>an acyl-CoA + malonyl-CoA + H(+) = a 3-oxoacyl-CoA + CO2 + CoA</text>
        <dbReference type="Rhea" id="RHEA:50252"/>
        <dbReference type="ChEBI" id="CHEBI:15378"/>
        <dbReference type="ChEBI" id="CHEBI:16526"/>
        <dbReference type="ChEBI" id="CHEBI:57287"/>
        <dbReference type="ChEBI" id="CHEBI:57384"/>
        <dbReference type="ChEBI" id="CHEBI:58342"/>
        <dbReference type="ChEBI" id="CHEBI:90726"/>
    </reaction>
    <physiologicalReaction direction="left-to-right" evidence="12">
        <dbReference type="Rhea" id="RHEA:50253"/>
    </physiologicalReaction>
</comment>
<gene>
    <name evidence="13" type="ORF">LPMP_140700</name>
</gene>
<feature type="transmembrane region" description="Helical" evidence="12">
    <location>
        <begin position="205"/>
        <end position="225"/>
    </location>
</feature>
<dbReference type="AlphaFoldDB" id="A0A088RLJ7"/>
<proteinExistence type="inferred from homology"/>
<keyword evidence="14" id="KW-1185">Reference proteome</keyword>
<keyword evidence="4 12" id="KW-0808">Transferase</keyword>
<dbReference type="RefSeq" id="XP_010697303.1">
    <property type="nucleotide sequence ID" value="XM_010699001.1"/>
</dbReference>
<feature type="transmembrane region" description="Helical" evidence="12">
    <location>
        <begin position="237"/>
        <end position="261"/>
    </location>
</feature>
<keyword evidence="8 12" id="KW-0443">Lipid metabolism</keyword>
<keyword evidence="5 12" id="KW-0812">Transmembrane</keyword>
<keyword evidence="3 12" id="KW-0444">Lipid biosynthesis</keyword>
<feature type="transmembrane region" description="Helical" evidence="12">
    <location>
        <begin position="276"/>
        <end position="294"/>
    </location>
</feature>
<dbReference type="GO" id="GO:0009922">
    <property type="term" value="F:fatty acid elongase activity"/>
    <property type="evidence" value="ECO:0007669"/>
    <property type="project" value="InterPro"/>
</dbReference>
<accession>A0A088RLJ7</accession>
<dbReference type="GO" id="GO:0005789">
    <property type="term" value="C:endoplasmic reticulum membrane"/>
    <property type="evidence" value="ECO:0007669"/>
    <property type="project" value="TreeGrafter"/>
</dbReference>
<dbReference type="eggNOG" id="KOG3072">
    <property type="taxonomic scope" value="Eukaryota"/>
</dbReference>
<name>A0A088RLJ7_LEIPA</name>
<evidence type="ECO:0000256" key="2">
    <source>
        <dbReference type="ARBA" id="ARBA00007263"/>
    </source>
</evidence>
<dbReference type="VEuPathDB" id="TriTrypDB:LPAL13_140012200"/>
<dbReference type="Pfam" id="PF01151">
    <property type="entry name" value="ELO"/>
    <property type="match status" value="1"/>
</dbReference>
<evidence type="ECO:0000256" key="1">
    <source>
        <dbReference type="ARBA" id="ARBA00004141"/>
    </source>
</evidence>
<evidence type="ECO:0000256" key="11">
    <source>
        <dbReference type="ARBA" id="ARBA00044291"/>
    </source>
</evidence>
<keyword evidence="10 12" id="KW-0275">Fatty acid biosynthesis</keyword>
<dbReference type="GO" id="GO:0034626">
    <property type="term" value="P:fatty acid elongation, polyunsaturated fatty acid"/>
    <property type="evidence" value="ECO:0007669"/>
    <property type="project" value="TreeGrafter"/>
</dbReference>
<organism evidence="13 14">
    <name type="scientific">Leishmania panamensis</name>
    <dbReference type="NCBI Taxonomy" id="5679"/>
    <lineage>
        <taxon>Eukaryota</taxon>
        <taxon>Discoba</taxon>
        <taxon>Euglenozoa</taxon>
        <taxon>Kinetoplastea</taxon>
        <taxon>Metakinetoplastina</taxon>
        <taxon>Trypanosomatida</taxon>
        <taxon>Trypanosomatidae</taxon>
        <taxon>Leishmaniinae</taxon>
        <taxon>Leishmania</taxon>
        <taxon>Leishmania guyanensis species complex</taxon>
    </lineage>
</organism>
<evidence type="ECO:0000256" key="12">
    <source>
        <dbReference type="RuleBase" id="RU361115"/>
    </source>
</evidence>